<gene>
    <name evidence="2" type="ORF">NLI96_g8129</name>
</gene>
<dbReference type="Proteomes" id="UP001212997">
    <property type="component" value="Unassembled WGS sequence"/>
</dbReference>
<comment type="caution">
    <text evidence="2">The sequence shown here is derived from an EMBL/GenBank/DDBJ whole genome shotgun (WGS) entry which is preliminary data.</text>
</comment>
<dbReference type="SUPFAM" id="SSF52047">
    <property type="entry name" value="RNI-like"/>
    <property type="match status" value="1"/>
</dbReference>
<evidence type="ECO:0008006" key="4">
    <source>
        <dbReference type="Google" id="ProtNLM"/>
    </source>
</evidence>
<evidence type="ECO:0000313" key="2">
    <source>
        <dbReference type="EMBL" id="KAJ3480756.1"/>
    </source>
</evidence>
<accession>A0AAD5YCA9</accession>
<feature type="region of interest" description="Disordered" evidence="1">
    <location>
        <begin position="98"/>
        <end position="164"/>
    </location>
</feature>
<dbReference type="AlphaFoldDB" id="A0AAD5YCA9"/>
<reference evidence="2" key="1">
    <citation type="submission" date="2022-07" db="EMBL/GenBank/DDBJ databases">
        <title>Genome Sequence of Physisporinus lineatus.</title>
        <authorList>
            <person name="Buettner E."/>
        </authorList>
    </citation>
    <scope>NUCLEOTIDE SEQUENCE</scope>
    <source>
        <strain evidence="2">VT162</strain>
    </source>
</reference>
<protein>
    <recommendedName>
        <fullName evidence="4">F-box domain-containing protein</fullName>
    </recommendedName>
</protein>
<keyword evidence="3" id="KW-1185">Reference proteome</keyword>
<name>A0AAD5YCA9_9APHY</name>
<dbReference type="EMBL" id="JANAWD010000357">
    <property type="protein sequence ID" value="KAJ3480756.1"/>
    <property type="molecule type" value="Genomic_DNA"/>
</dbReference>
<evidence type="ECO:0000256" key="1">
    <source>
        <dbReference type="SAM" id="MobiDB-lite"/>
    </source>
</evidence>
<evidence type="ECO:0000313" key="3">
    <source>
        <dbReference type="Proteomes" id="UP001212997"/>
    </source>
</evidence>
<feature type="compositionally biased region" description="Pro residues" evidence="1">
    <location>
        <begin position="115"/>
        <end position="127"/>
    </location>
</feature>
<sequence length="543" mass="61426">MQSSKLPIEVCELVIDYLPMPELAPTDNPTESIGALYTCSLVCRDWVYRSQHHLFQHVALSTTRQAEAFLDVLTQSPRIAQATKYLLVWPLPPSSPLGSSCLPTHSSSPDNTLPQDPPLARIPPIPPTSVHSSTLPDPTPSDDSESDAEQTSSQPAGNIGGDTARSAPSVLSKFDIQLQSQTQNKTERKSIPPCYYDWIYKVLIRLPPLLVNLSHLEFIRLPTLHPSFIRLASAFKTTRTISLQLLSNQSFIEIVQLINLLPQLTAFRLIHCRWNQPARFCPRDRNLFEKLHVASSDVGKKDVVTWLGSLQNLSSLSVLELEAPFDSFDVVKLHHILQRCVHSLRYLHLTLDDDDPRFGEPCITPIGSLAEKFLFEEFLSLSSHSKLEHLRIMIPPSHFPHQFDAFSSCISQLISPSLVHLNIGVFKSPDLGSHMTLQSGWKNIDDALSDSKLTRLKYFLLTLQLSYEENLDRKALQDAFQTMLPKCYQRGILWVGRFRPSHGSHGECFLNVTCYLLRCGTAFHICREDEREFNLDRIEHSYS</sequence>
<organism evidence="2 3">
    <name type="scientific">Meripilus lineatus</name>
    <dbReference type="NCBI Taxonomy" id="2056292"/>
    <lineage>
        <taxon>Eukaryota</taxon>
        <taxon>Fungi</taxon>
        <taxon>Dikarya</taxon>
        <taxon>Basidiomycota</taxon>
        <taxon>Agaricomycotina</taxon>
        <taxon>Agaricomycetes</taxon>
        <taxon>Polyporales</taxon>
        <taxon>Meripilaceae</taxon>
        <taxon>Meripilus</taxon>
    </lineage>
</organism>
<proteinExistence type="predicted"/>